<dbReference type="GO" id="GO:0015074">
    <property type="term" value="P:DNA integration"/>
    <property type="evidence" value="ECO:0007669"/>
    <property type="project" value="InterPro"/>
</dbReference>
<dbReference type="GO" id="GO:0006313">
    <property type="term" value="P:DNA transposition"/>
    <property type="evidence" value="ECO:0007669"/>
    <property type="project" value="InterPro"/>
</dbReference>
<dbReference type="Pfam" id="PF01527">
    <property type="entry name" value="HTH_Tnp_1"/>
    <property type="match status" value="1"/>
</dbReference>
<dbReference type="EMBL" id="VOQS01000003">
    <property type="protein sequence ID" value="TXC84134.1"/>
    <property type="molecule type" value="Genomic_DNA"/>
</dbReference>
<feature type="domain" description="Integrase catalytic" evidence="1">
    <location>
        <begin position="220"/>
        <end position="383"/>
    </location>
</feature>
<reference evidence="2 3" key="1">
    <citation type="journal article" date="2018" name="Int. J. Syst. Evol. Microbiol.">
        <title>Paraburkholderia azotifigens sp. nov., a nitrogen-fixing bacterium isolated from paddy soil.</title>
        <authorList>
            <person name="Choi G.M."/>
            <person name="Im W.T."/>
        </authorList>
    </citation>
    <scope>NUCLEOTIDE SEQUENCE [LARGE SCALE GENOMIC DNA]</scope>
    <source>
        <strain evidence="2 3">NF 2-5-3</strain>
    </source>
</reference>
<dbReference type="Pfam" id="PF00665">
    <property type="entry name" value="rve"/>
    <property type="match status" value="1"/>
</dbReference>
<dbReference type="Gene3D" id="1.10.10.60">
    <property type="entry name" value="Homeodomain-like"/>
    <property type="match status" value="1"/>
</dbReference>
<dbReference type="Pfam" id="PF13333">
    <property type="entry name" value="rve_2"/>
    <property type="match status" value="1"/>
</dbReference>
<dbReference type="InterPro" id="IPR025948">
    <property type="entry name" value="HTH-like_dom"/>
</dbReference>
<gene>
    <name evidence="2" type="ORF">FRZ40_27925</name>
</gene>
<evidence type="ECO:0000259" key="1">
    <source>
        <dbReference type="PROSITE" id="PS50994"/>
    </source>
</evidence>
<dbReference type="Proteomes" id="UP000321776">
    <property type="component" value="Unassembled WGS sequence"/>
</dbReference>
<dbReference type="InterPro" id="IPR009057">
    <property type="entry name" value="Homeodomain-like_sf"/>
</dbReference>
<dbReference type="SUPFAM" id="SSF46689">
    <property type="entry name" value="Homeodomain-like"/>
    <property type="match status" value="1"/>
</dbReference>
<accession>A0A5C6VHG5</accession>
<organism evidence="2 3">
    <name type="scientific">Paraburkholderia azotifigens</name>
    <dbReference type="NCBI Taxonomy" id="2057004"/>
    <lineage>
        <taxon>Bacteria</taxon>
        <taxon>Pseudomonadati</taxon>
        <taxon>Pseudomonadota</taxon>
        <taxon>Betaproteobacteria</taxon>
        <taxon>Burkholderiales</taxon>
        <taxon>Burkholderiaceae</taxon>
        <taxon>Paraburkholderia</taxon>
    </lineage>
</organism>
<dbReference type="PANTHER" id="PTHR46889:SF4">
    <property type="entry name" value="TRANSPOSASE INSO FOR INSERTION SEQUENCE ELEMENT IS911B-RELATED"/>
    <property type="match status" value="1"/>
</dbReference>
<dbReference type="InterPro" id="IPR012337">
    <property type="entry name" value="RNaseH-like_sf"/>
</dbReference>
<dbReference type="Gene3D" id="3.30.420.10">
    <property type="entry name" value="Ribonuclease H-like superfamily/Ribonuclease H"/>
    <property type="match status" value="1"/>
</dbReference>
<dbReference type="SUPFAM" id="SSF53098">
    <property type="entry name" value="Ribonuclease H-like"/>
    <property type="match status" value="1"/>
</dbReference>
<sequence length="393" mass="45025">MFKVPNQAYTAEFRAAAVQRVKDGQSIRAVARELKISPQTLRNWVKAAEAGKLNGAGTKAVTPEQMELSRLRAENKRLQMELEIGKKSGGVLREGPPVKYAWIDTQCRYFPLSALCEVLSVSLNGYRAWKRGGTPQRKRLSNEQLLALIRTIHAEVKGAYGSPRMTEEIRARGFPASKERVERLMRENGIRARHKKRYKVTTDSKHKLPVAENLLARNFTPTAPNQVFTSDITYIWTDEGWLYLAIVLDLFNREVVGWSIKPRMTADIVTDALMMAWFRRRPEPGALHHSDRGSQYASHDFQAKLAEYGMRCSMSRKGNCWDNAPTESFFNSLKNERVHATRYRTHREAVADLFEYLEVFYNRSRRHSSLGFVSPVQFLQDWIKAQQTKDAAA</sequence>
<dbReference type="AlphaFoldDB" id="A0A5C6VHG5"/>
<protein>
    <submittedName>
        <fullName evidence="2">IS3 family transposase</fullName>
    </submittedName>
</protein>
<comment type="caution">
    <text evidence="2">The sequence shown here is derived from an EMBL/GenBank/DDBJ whole genome shotgun (WGS) entry which is preliminary data.</text>
</comment>
<dbReference type="InterPro" id="IPR048020">
    <property type="entry name" value="Transpos_IS3"/>
</dbReference>
<evidence type="ECO:0000313" key="2">
    <source>
        <dbReference type="EMBL" id="TXC84134.1"/>
    </source>
</evidence>
<evidence type="ECO:0000313" key="3">
    <source>
        <dbReference type="Proteomes" id="UP000321776"/>
    </source>
</evidence>
<dbReference type="GO" id="GO:0003677">
    <property type="term" value="F:DNA binding"/>
    <property type="evidence" value="ECO:0007669"/>
    <property type="project" value="InterPro"/>
</dbReference>
<dbReference type="RefSeq" id="WP_147236262.1">
    <property type="nucleotide sequence ID" value="NZ_JAZHGB010000290.1"/>
</dbReference>
<dbReference type="Pfam" id="PF13276">
    <property type="entry name" value="HTH_21"/>
    <property type="match status" value="1"/>
</dbReference>
<dbReference type="NCBIfam" id="NF033516">
    <property type="entry name" value="transpos_IS3"/>
    <property type="match status" value="1"/>
</dbReference>
<dbReference type="InterPro" id="IPR050900">
    <property type="entry name" value="Transposase_IS3/IS150/IS904"/>
</dbReference>
<dbReference type="PROSITE" id="PS50994">
    <property type="entry name" value="INTEGRASE"/>
    <property type="match status" value="1"/>
</dbReference>
<name>A0A5C6VHG5_9BURK</name>
<dbReference type="InterPro" id="IPR036397">
    <property type="entry name" value="RNaseH_sf"/>
</dbReference>
<dbReference type="InterPro" id="IPR002514">
    <property type="entry name" value="Transposase_8"/>
</dbReference>
<dbReference type="PANTHER" id="PTHR46889">
    <property type="entry name" value="TRANSPOSASE INSF FOR INSERTION SEQUENCE IS3B-RELATED"/>
    <property type="match status" value="1"/>
</dbReference>
<proteinExistence type="predicted"/>
<dbReference type="InterPro" id="IPR001584">
    <property type="entry name" value="Integrase_cat-core"/>
</dbReference>
<dbReference type="GO" id="GO:0004803">
    <property type="term" value="F:transposase activity"/>
    <property type="evidence" value="ECO:0007669"/>
    <property type="project" value="InterPro"/>
</dbReference>